<dbReference type="InterPro" id="IPR027417">
    <property type="entry name" value="P-loop_NTPase"/>
</dbReference>
<accession>A0A2T8FDA5</accession>
<proteinExistence type="predicted"/>
<protein>
    <submittedName>
        <fullName evidence="3">Nucleoside/nucleotide kinase family protein</fullName>
    </submittedName>
</protein>
<sequence length="229" mass="24615">MSRTDPTAVQPGVRPASSGSLGGPPCLEPAALPERLVRMSMSGRVVVGITGAPGSGKSTLAASLASRMGERCVVVPMDGFHLTDAELGRLGLADRKGAPETFDVRGFVHAVGRIRREVDATVYLPEFDRSAEQSVAGAIAVRPTHCVVLVEGNYLLLDAPGWQEVRSLLDEVWFVEGDEDVRVRRLVERHVRHGRSPDAAEEWVMRSDQANAALVAATRTEADAVVRID</sequence>
<dbReference type="SUPFAM" id="SSF52540">
    <property type="entry name" value="P-loop containing nucleoside triphosphate hydrolases"/>
    <property type="match status" value="1"/>
</dbReference>
<gene>
    <name evidence="3" type="ORF">DDE18_04985</name>
</gene>
<dbReference type="RefSeq" id="WP_116571157.1">
    <property type="nucleotide sequence ID" value="NZ_QDGZ01000002.1"/>
</dbReference>
<organism evidence="3 4">
    <name type="scientific">Nocardioides gansuensis</name>
    <dbReference type="NCBI Taxonomy" id="2138300"/>
    <lineage>
        <taxon>Bacteria</taxon>
        <taxon>Bacillati</taxon>
        <taxon>Actinomycetota</taxon>
        <taxon>Actinomycetes</taxon>
        <taxon>Propionibacteriales</taxon>
        <taxon>Nocardioidaceae</taxon>
        <taxon>Nocardioides</taxon>
    </lineage>
</organism>
<dbReference type="Gene3D" id="3.40.50.300">
    <property type="entry name" value="P-loop containing nucleotide triphosphate hydrolases"/>
    <property type="match status" value="1"/>
</dbReference>
<dbReference type="NCBIfam" id="NF006743">
    <property type="entry name" value="PRK09270.1-2"/>
    <property type="match status" value="1"/>
</dbReference>
<feature type="region of interest" description="Disordered" evidence="1">
    <location>
        <begin position="1"/>
        <end position="27"/>
    </location>
</feature>
<keyword evidence="4" id="KW-1185">Reference proteome</keyword>
<feature type="domain" description="Phosphoribulokinase/uridine kinase" evidence="2">
    <location>
        <begin position="46"/>
        <end position="226"/>
    </location>
</feature>
<evidence type="ECO:0000313" key="3">
    <source>
        <dbReference type="EMBL" id="PVG83683.1"/>
    </source>
</evidence>
<dbReference type="GO" id="GO:0005524">
    <property type="term" value="F:ATP binding"/>
    <property type="evidence" value="ECO:0007669"/>
    <property type="project" value="InterPro"/>
</dbReference>
<evidence type="ECO:0000256" key="1">
    <source>
        <dbReference type="SAM" id="MobiDB-lite"/>
    </source>
</evidence>
<dbReference type="AlphaFoldDB" id="A0A2T8FDA5"/>
<reference evidence="3 4" key="1">
    <citation type="submission" date="2018-04" db="EMBL/GenBank/DDBJ databases">
        <title>Genome of Nocardioides gansuensis WSJ-1.</title>
        <authorList>
            <person name="Wu S."/>
            <person name="Wang G."/>
        </authorList>
    </citation>
    <scope>NUCLEOTIDE SEQUENCE [LARGE SCALE GENOMIC DNA]</scope>
    <source>
        <strain evidence="3 4">WSJ-1</strain>
    </source>
</reference>
<dbReference type="EMBL" id="QDGZ01000002">
    <property type="protein sequence ID" value="PVG83683.1"/>
    <property type="molecule type" value="Genomic_DNA"/>
</dbReference>
<keyword evidence="3" id="KW-0418">Kinase</keyword>
<evidence type="ECO:0000313" key="4">
    <source>
        <dbReference type="Proteomes" id="UP000246018"/>
    </source>
</evidence>
<dbReference type="Proteomes" id="UP000246018">
    <property type="component" value="Unassembled WGS sequence"/>
</dbReference>
<keyword evidence="3" id="KW-0808">Transferase</keyword>
<dbReference type="InterPro" id="IPR006083">
    <property type="entry name" value="PRK/URK"/>
</dbReference>
<dbReference type="Pfam" id="PF00485">
    <property type="entry name" value="PRK"/>
    <property type="match status" value="1"/>
</dbReference>
<evidence type="ECO:0000259" key="2">
    <source>
        <dbReference type="Pfam" id="PF00485"/>
    </source>
</evidence>
<dbReference type="OrthoDB" id="3192509at2"/>
<name>A0A2T8FDA5_9ACTN</name>
<dbReference type="GO" id="GO:0016301">
    <property type="term" value="F:kinase activity"/>
    <property type="evidence" value="ECO:0007669"/>
    <property type="project" value="UniProtKB-KW"/>
</dbReference>
<comment type="caution">
    <text evidence="3">The sequence shown here is derived from an EMBL/GenBank/DDBJ whole genome shotgun (WGS) entry which is preliminary data.</text>
</comment>
<dbReference type="PANTHER" id="PTHR10285">
    <property type="entry name" value="URIDINE KINASE"/>
    <property type="match status" value="1"/>
</dbReference>